<dbReference type="GO" id="GO:0045892">
    <property type="term" value="P:negative regulation of DNA-templated transcription"/>
    <property type="evidence" value="ECO:0007669"/>
    <property type="project" value="TreeGrafter"/>
</dbReference>
<protein>
    <recommendedName>
        <fullName evidence="6">Glycerol operon regulatory protein</fullName>
    </recommendedName>
</protein>
<reference evidence="9 10" key="1">
    <citation type="submission" date="2019-11" db="EMBL/GenBank/DDBJ databases">
        <authorList>
            <person name="Li X.-J."/>
            <person name="Feng X.-M."/>
        </authorList>
    </citation>
    <scope>NUCLEOTIDE SEQUENCE [LARGE SCALE GENOMIC DNA]</scope>
    <source>
        <strain evidence="9 10">XMNu-373</strain>
    </source>
</reference>
<dbReference type="PANTHER" id="PTHR30136:SF24">
    <property type="entry name" value="HTH-TYPE TRANSCRIPTIONAL REPRESSOR ALLR"/>
    <property type="match status" value="1"/>
</dbReference>
<comment type="caution">
    <text evidence="9">The sequence shown here is derived from an EMBL/GenBank/DDBJ whole genome shotgun (WGS) entry which is preliminary data.</text>
</comment>
<evidence type="ECO:0000259" key="8">
    <source>
        <dbReference type="PROSITE" id="PS51078"/>
    </source>
</evidence>
<evidence type="ECO:0000313" key="10">
    <source>
        <dbReference type="Proteomes" id="UP000460435"/>
    </source>
</evidence>
<dbReference type="GO" id="GO:0003700">
    <property type="term" value="F:DNA-binding transcription factor activity"/>
    <property type="evidence" value="ECO:0007669"/>
    <property type="project" value="TreeGrafter"/>
</dbReference>
<keyword evidence="2" id="KW-0805">Transcription regulation</keyword>
<dbReference type="Gene3D" id="3.30.450.40">
    <property type="match status" value="1"/>
</dbReference>
<comment type="function">
    <text evidence="5">May be an activator protein for the gylABX operon.</text>
</comment>
<evidence type="ECO:0000256" key="4">
    <source>
        <dbReference type="ARBA" id="ARBA00023163"/>
    </source>
</evidence>
<evidence type="ECO:0000256" key="1">
    <source>
        <dbReference type="ARBA" id="ARBA00022798"/>
    </source>
</evidence>
<dbReference type="InterPro" id="IPR036390">
    <property type="entry name" value="WH_DNA-bd_sf"/>
</dbReference>
<sequence>MADAPADAAVVPPDGRGVKSAGRTVKILEALAGSRHRVTMSELQAITGYPRSSLHALIRTLRDLGWVEADETGSAFTVGPRALLAGTSYLDKDPALPHVHATLEDLRDELGYTFHFARRVEANVLYLASREARDHTRTVSRVGRQLPAHITALGHALLAELTEPEVDAVLPDPLIAHTPNTITDRAMLHRHLESVRTNGWAVERQHGTIGVACVATAVGYRIPATDAISCSMPAGLASDAEVSQISQTLVSRAQALAARLRREGIR</sequence>
<evidence type="ECO:0000256" key="6">
    <source>
        <dbReference type="ARBA" id="ARBA00070406"/>
    </source>
</evidence>
<dbReference type="Pfam" id="PF01614">
    <property type="entry name" value="IclR_C"/>
    <property type="match status" value="1"/>
</dbReference>
<evidence type="ECO:0000256" key="2">
    <source>
        <dbReference type="ARBA" id="ARBA00023015"/>
    </source>
</evidence>
<dbReference type="EMBL" id="WLZY01000006">
    <property type="protein sequence ID" value="NDL58828.1"/>
    <property type="molecule type" value="Genomic_DNA"/>
</dbReference>
<keyword evidence="4" id="KW-0804">Transcription</keyword>
<evidence type="ECO:0000256" key="3">
    <source>
        <dbReference type="ARBA" id="ARBA00023125"/>
    </source>
</evidence>
<proteinExistence type="predicted"/>
<dbReference type="InterPro" id="IPR029016">
    <property type="entry name" value="GAF-like_dom_sf"/>
</dbReference>
<dbReference type="GO" id="GO:0006071">
    <property type="term" value="P:glycerol metabolic process"/>
    <property type="evidence" value="ECO:0007669"/>
    <property type="project" value="UniProtKB-KW"/>
</dbReference>
<evidence type="ECO:0000313" key="9">
    <source>
        <dbReference type="EMBL" id="NDL58828.1"/>
    </source>
</evidence>
<dbReference type="RefSeq" id="WP_162451543.1">
    <property type="nucleotide sequence ID" value="NZ_WLZY01000006.1"/>
</dbReference>
<feature type="domain" description="IclR-ED" evidence="8">
    <location>
        <begin position="81"/>
        <end position="262"/>
    </location>
</feature>
<keyword evidence="1" id="KW-0319">Glycerol metabolism</keyword>
<accession>A0A7K3M8T4</accession>
<dbReference type="PROSITE" id="PS51078">
    <property type="entry name" value="ICLR_ED"/>
    <property type="match status" value="1"/>
</dbReference>
<name>A0A7K3M8T4_9ACTN</name>
<dbReference type="InterPro" id="IPR050707">
    <property type="entry name" value="HTH_MetabolicPath_Reg"/>
</dbReference>
<gene>
    <name evidence="9" type="ORF">F7O44_17290</name>
</gene>
<dbReference type="InterPro" id="IPR005471">
    <property type="entry name" value="Tscrpt_reg_IclR_N"/>
</dbReference>
<keyword evidence="3" id="KW-0238">DNA-binding</keyword>
<dbReference type="AlphaFoldDB" id="A0A7K3M8T4"/>
<dbReference type="GO" id="GO:0003677">
    <property type="term" value="F:DNA binding"/>
    <property type="evidence" value="ECO:0007669"/>
    <property type="project" value="UniProtKB-KW"/>
</dbReference>
<dbReference type="InterPro" id="IPR036388">
    <property type="entry name" value="WH-like_DNA-bd_sf"/>
</dbReference>
<organism evidence="9 10">
    <name type="scientific">Phytoactinopolyspora mesophila</name>
    <dbReference type="NCBI Taxonomy" id="2650750"/>
    <lineage>
        <taxon>Bacteria</taxon>
        <taxon>Bacillati</taxon>
        <taxon>Actinomycetota</taxon>
        <taxon>Actinomycetes</taxon>
        <taxon>Jiangellales</taxon>
        <taxon>Jiangellaceae</taxon>
        <taxon>Phytoactinopolyspora</taxon>
    </lineage>
</organism>
<evidence type="ECO:0000256" key="5">
    <source>
        <dbReference type="ARBA" id="ARBA00058938"/>
    </source>
</evidence>
<dbReference type="SUPFAM" id="SSF46785">
    <property type="entry name" value="Winged helix' DNA-binding domain"/>
    <property type="match status" value="1"/>
</dbReference>
<dbReference type="Gene3D" id="1.10.10.10">
    <property type="entry name" value="Winged helix-like DNA-binding domain superfamily/Winged helix DNA-binding domain"/>
    <property type="match status" value="1"/>
</dbReference>
<dbReference type="PROSITE" id="PS51077">
    <property type="entry name" value="HTH_ICLR"/>
    <property type="match status" value="1"/>
</dbReference>
<dbReference type="PANTHER" id="PTHR30136">
    <property type="entry name" value="HELIX-TURN-HELIX TRANSCRIPTIONAL REGULATOR, ICLR FAMILY"/>
    <property type="match status" value="1"/>
</dbReference>
<dbReference type="SUPFAM" id="SSF55781">
    <property type="entry name" value="GAF domain-like"/>
    <property type="match status" value="1"/>
</dbReference>
<dbReference type="Proteomes" id="UP000460435">
    <property type="component" value="Unassembled WGS sequence"/>
</dbReference>
<dbReference type="Pfam" id="PF09339">
    <property type="entry name" value="HTH_IclR"/>
    <property type="match status" value="1"/>
</dbReference>
<feature type="domain" description="HTH iclR-type" evidence="7">
    <location>
        <begin position="18"/>
        <end position="80"/>
    </location>
</feature>
<dbReference type="SMART" id="SM00346">
    <property type="entry name" value="HTH_ICLR"/>
    <property type="match status" value="1"/>
</dbReference>
<evidence type="ECO:0000259" key="7">
    <source>
        <dbReference type="PROSITE" id="PS51077"/>
    </source>
</evidence>
<dbReference type="FunFam" id="1.10.10.10:FF:000056">
    <property type="entry name" value="IclR family transcriptional regulator"/>
    <property type="match status" value="1"/>
</dbReference>
<keyword evidence="10" id="KW-1185">Reference proteome</keyword>
<dbReference type="InterPro" id="IPR014757">
    <property type="entry name" value="Tscrpt_reg_IclR_C"/>
</dbReference>